<comment type="similarity">
    <text evidence="2">Belongs to the OXA1/ALB3/YidC family.</text>
</comment>
<dbReference type="GO" id="GO:0032977">
    <property type="term" value="F:membrane insertase activity"/>
    <property type="evidence" value="ECO:0007669"/>
    <property type="project" value="InterPro"/>
</dbReference>
<dbReference type="InterPro" id="IPR001708">
    <property type="entry name" value="YidC/ALB3/OXA1/COX18"/>
</dbReference>
<dbReference type="GO" id="GO:0005743">
    <property type="term" value="C:mitochondrial inner membrane"/>
    <property type="evidence" value="ECO:0007669"/>
    <property type="project" value="TreeGrafter"/>
</dbReference>
<evidence type="ECO:0000256" key="5">
    <source>
        <dbReference type="ARBA" id="ARBA00023136"/>
    </source>
</evidence>
<reference evidence="8" key="1">
    <citation type="journal article" date="2020" name="Stud. Mycol.">
        <title>101 Dothideomycetes genomes: a test case for predicting lifestyles and emergence of pathogens.</title>
        <authorList>
            <person name="Haridas S."/>
            <person name="Albert R."/>
            <person name="Binder M."/>
            <person name="Bloem J."/>
            <person name="Labutti K."/>
            <person name="Salamov A."/>
            <person name="Andreopoulos B."/>
            <person name="Baker S."/>
            <person name="Barry K."/>
            <person name="Bills G."/>
            <person name="Bluhm B."/>
            <person name="Cannon C."/>
            <person name="Castanera R."/>
            <person name="Culley D."/>
            <person name="Daum C."/>
            <person name="Ezra D."/>
            <person name="Gonzalez J."/>
            <person name="Henrissat B."/>
            <person name="Kuo A."/>
            <person name="Liang C."/>
            <person name="Lipzen A."/>
            <person name="Lutzoni F."/>
            <person name="Magnuson J."/>
            <person name="Mondo S."/>
            <person name="Nolan M."/>
            <person name="Ohm R."/>
            <person name="Pangilinan J."/>
            <person name="Park H.-J."/>
            <person name="Ramirez L."/>
            <person name="Alfaro M."/>
            <person name="Sun H."/>
            <person name="Tritt A."/>
            <person name="Yoshinaga Y."/>
            <person name="Zwiers L.-H."/>
            <person name="Turgeon B."/>
            <person name="Goodwin S."/>
            <person name="Spatafora J."/>
            <person name="Crous P."/>
            <person name="Grigoriev I."/>
        </authorList>
    </citation>
    <scope>NUCLEOTIDE SEQUENCE</scope>
    <source>
        <strain evidence="8">ATCC 36951</strain>
    </source>
</reference>
<name>A0A6A6CHJ8_ZASCE</name>
<evidence type="ECO:0000256" key="3">
    <source>
        <dbReference type="ARBA" id="ARBA00022692"/>
    </source>
</evidence>
<keyword evidence="3 7" id="KW-0812">Transmembrane</keyword>
<feature type="region of interest" description="Disordered" evidence="6">
    <location>
        <begin position="326"/>
        <end position="352"/>
    </location>
</feature>
<evidence type="ECO:0000256" key="6">
    <source>
        <dbReference type="SAM" id="MobiDB-lite"/>
    </source>
</evidence>
<gene>
    <name evidence="8" type="ORF">M409DRAFT_22784</name>
</gene>
<dbReference type="GO" id="GO:0032979">
    <property type="term" value="P:protein insertion into mitochondrial inner membrane from matrix"/>
    <property type="evidence" value="ECO:0007669"/>
    <property type="project" value="TreeGrafter"/>
</dbReference>
<evidence type="ECO:0000313" key="9">
    <source>
        <dbReference type="Proteomes" id="UP000799537"/>
    </source>
</evidence>
<protein>
    <submittedName>
        <fullName evidence="8">Uncharacterized protein</fullName>
    </submittedName>
</protein>
<dbReference type="PANTHER" id="PTHR12428:SF65">
    <property type="entry name" value="CYTOCHROME C OXIDASE ASSEMBLY PROTEIN COX18, MITOCHONDRIAL"/>
    <property type="match status" value="1"/>
</dbReference>
<feature type="transmembrane region" description="Helical" evidence="7">
    <location>
        <begin position="392"/>
        <end position="416"/>
    </location>
</feature>
<comment type="subcellular location">
    <subcellularLocation>
        <location evidence="1">Membrane</location>
        <topology evidence="1">Multi-pass membrane protein</topology>
    </subcellularLocation>
</comment>
<dbReference type="PANTHER" id="PTHR12428">
    <property type="entry name" value="OXA1"/>
    <property type="match status" value="1"/>
</dbReference>
<proteinExistence type="inferred from homology"/>
<dbReference type="EMBL" id="ML993595">
    <property type="protein sequence ID" value="KAF2166727.1"/>
    <property type="molecule type" value="Genomic_DNA"/>
</dbReference>
<dbReference type="GeneID" id="54559765"/>
<dbReference type="OrthoDB" id="2148490at2759"/>
<dbReference type="AlphaFoldDB" id="A0A6A6CHJ8"/>
<keyword evidence="4 7" id="KW-1133">Transmembrane helix</keyword>
<feature type="compositionally biased region" description="Polar residues" evidence="6">
    <location>
        <begin position="330"/>
        <end position="342"/>
    </location>
</feature>
<dbReference type="GO" id="GO:0033617">
    <property type="term" value="P:mitochondrial respiratory chain complex IV assembly"/>
    <property type="evidence" value="ECO:0007669"/>
    <property type="project" value="TreeGrafter"/>
</dbReference>
<keyword evidence="5 7" id="KW-0472">Membrane</keyword>
<organism evidence="8 9">
    <name type="scientific">Zasmidium cellare ATCC 36951</name>
    <dbReference type="NCBI Taxonomy" id="1080233"/>
    <lineage>
        <taxon>Eukaryota</taxon>
        <taxon>Fungi</taxon>
        <taxon>Dikarya</taxon>
        <taxon>Ascomycota</taxon>
        <taxon>Pezizomycotina</taxon>
        <taxon>Dothideomycetes</taxon>
        <taxon>Dothideomycetidae</taxon>
        <taxon>Mycosphaerellales</taxon>
        <taxon>Mycosphaerellaceae</taxon>
        <taxon>Zasmidium</taxon>
    </lineage>
</organism>
<evidence type="ECO:0000313" key="8">
    <source>
        <dbReference type="EMBL" id="KAF2166727.1"/>
    </source>
</evidence>
<evidence type="ECO:0000256" key="2">
    <source>
        <dbReference type="ARBA" id="ARBA00009877"/>
    </source>
</evidence>
<keyword evidence="9" id="KW-1185">Reference proteome</keyword>
<dbReference type="Proteomes" id="UP000799537">
    <property type="component" value="Unassembled WGS sequence"/>
</dbReference>
<evidence type="ECO:0000256" key="7">
    <source>
        <dbReference type="SAM" id="Phobius"/>
    </source>
</evidence>
<accession>A0A6A6CHJ8</accession>
<sequence>MASPIISGRCLRANILHLPPAIRTSIYANTRSFSSTPQRKVDAGSTLTSIAVAVPTAVLDGVHAIGLPWCAAIPVTAILVRGVFGYYIAARPARKRALAHLNLAPLINARAKDDIQQWGSRREQAYDQGTLKRPPAGARKLQLIAMAMWYRIKGGYQLGKAYGAPTFTWQNGINFATLLAFTEAVRIKCGTKEGLLTLLLGPLQWLQDDAPARPVDPAEALAERLAAARESKQQQLLSSDALPDGNALANEYQLPPLNTSAYLDFADPTMKVEGFSWLQDLTIPDTTLILPITLGCIMAANALLRPSVKKQPDTVKDIQEKLQAFDESNDITPENKTSTSKSTSHRDTPKTSAVTNDVLHALEVAEKLNAEIAAKKNKPDRFFVNLSTGKRLSLIFALMFTAIALQMPAALVLYLFGTLATAWLQGRFLDVKYPMRQVIAPCKRQMRYKIKREYSDV</sequence>
<evidence type="ECO:0000256" key="1">
    <source>
        <dbReference type="ARBA" id="ARBA00004141"/>
    </source>
</evidence>
<evidence type="ECO:0000256" key="4">
    <source>
        <dbReference type="ARBA" id="ARBA00022989"/>
    </source>
</evidence>
<dbReference type="RefSeq" id="XP_033667616.1">
    <property type="nucleotide sequence ID" value="XM_033806493.1"/>
</dbReference>